<reference evidence="1 2" key="1">
    <citation type="journal article" date="2018" name="Harmful Algae">
        <title>The highly heterogeneous methylated genomes and diverse restriction-modification systems of bloom-forming Microcystis.</title>
        <authorList>
            <person name="Zhao L."/>
            <person name="Song Y."/>
            <person name="Li L."/>
            <person name="Gan N."/>
            <person name="Brand J.J."/>
            <person name="Song L."/>
        </authorList>
    </citation>
    <scope>NUCLEOTIDE SEQUENCE [LARGE SCALE GENOMIC DNA]</scope>
    <source>
        <strain evidence="1 2">PCC 7806SL</strain>
    </source>
</reference>
<keyword evidence="2" id="KW-1185">Reference proteome</keyword>
<evidence type="ECO:0000313" key="1">
    <source>
        <dbReference type="EMBL" id="ARI79970.1"/>
    </source>
</evidence>
<accession>A0AB33BIA3</accession>
<gene>
    <name evidence="1" type="ORF">BH695_0689</name>
</gene>
<dbReference type="Proteomes" id="UP000192439">
    <property type="component" value="Chromosome"/>
</dbReference>
<proteinExistence type="predicted"/>
<dbReference type="EMBL" id="CP020771">
    <property type="protein sequence ID" value="ARI79970.1"/>
    <property type="molecule type" value="Genomic_DNA"/>
</dbReference>
<name>A0AB33BIA3_MICA7</name>
<sequence>MNVLTLWIGLECLNQYLYIGREIDLDKAKGKSFGKVNKGQ</sequence>
<dbReference type="AlphaFoldDB" id="A0AB33BIA3"/>
<organism evidence="1 2">
    <name type="scientific">Microcystis aeruginosa PCC 7806SL</name>
    <dbReference type="NCBI Taxonomy" id="1903187"/>
    <lineage>
        <taxon>Bacteria</taxon>
        <taxon>Bacillati</taxon>
        <taxon>Cyanobacteriota</taxon>
        <taxon>Cyanophyceae</taxon>
        <taxon>Oscillatoriophycideae</taxon>
        <taxon>Chroococcales</taxon>
        <taxon>Microcystaceae</taxon>
        <taxon>Microcystis</taxon>
    </lineage>
</organism>
<evidence type="ECO:0000313" key="2">
    <source>
        <dbReference type="Proteomes" id="UP000192439"/>
    </source>
</evidence>
<protein>
    <submittedName>
        <fullName evidence="1">Uncharacterized protein</fullName>
    </submittedName>
</protein>